<evidence type="ECO:0000313" key="3">
    <source>
        <dbReference type="Proteomes" id="UP000428333"/>
    </source>
</evidence>
<evidence type="ECO:0000256" key="1">
    <source>
        <dbReference type="SAM" id="Phobius"/>
    </source>
</evidence>
<accession>A0A6A4MDJ2</accession>
<comment type="caution">
    <text evidence="2">The sequence shown here is derived from an EMBL/GenBank/DDBJ whole genome shotgun (WGS) entry which is preliminary data.</text>
</comment>
<dbReference type="AlphaFoldDB" id="A0A6A4MDJ2"/>
<sequence>MVKQLVYLVSIATEVSFVSAAAFKIKAFGLTSYSDALDDSSQSRADLLTLGLAATNILAGLVWLSIRPKTIVAVNPQGMECLSLRLNSHLPDFVIFELICSDDVVVLRCADLRGCDDATLLLCASNERGVNGNHRQLNSEQRIDKLKATVNLDRKFHQLGAYVSYMDFCFLGIELDSEGMLLSLWPA</sequence>
<dbReference type="GO" id="GO:0010190">
    <property type="term" value="P:cytochrome b6f complex assembly"/>
    <property type="evidence" value="ECO:0007669"/>
    <property type="project" value="TreeGrafter"/>
</dbReference>
<dbReference type="InterPro" id="IPR021325">
    <property type="entry name" value="CCB2/CCB4"/>
</dbReference>
<dbReference type="EMBL" id="QEFC01000046">
    <property type="protein sequence ID" value="KAE9467172.1"/>
    <property type="molecule type" value="Genomic_DNA"/>
</dbReference>
<gene>
    <name evidence="2" type="ORF">C3L33_00923</name>
</gene>
<feature type="non-terminal residue" evidence="2">
    <location>
        <position position="1"/>
    </location>
</feature>
<dbReference type="PANTHER" id="PTHR34943:SF2">
    <property type="entry name" value="PROTEIN COFACTOR ASSEMBLY OF COMPLEX C SUBUNIT B CCB4, CHLOROPLASTIC"/>
    <property type="match status" value="1"/>
</dbReference>
<feature type="transmembrane region" description="Helical" evidence="1">
    <location>
        <begin position="47"/>
        <end position="66"/>
    </location>
</feature>
<keyword evidence="1" id="KW-0472">Membrane</keyword>
<proteinExistence type="predicted"/>
<dbReference type="Proteomes" id="UP000428333">
    <property type="component" value="Linkage Group LG01"/>
</dbReference>
<dbReference type="InterPro" id="IPR044705">
    <property type="entry name" value="CCB4"/>
</dbReference>
<protein>
    <submittedName>
        <fullName evidence="2">Uncharacterized protein</fullName>
    </submittedName>
</protein>
<keyword evidence="1" id="KW-1133">Transmembrane helix</keyword>
<keyword evidence="1" id="KW-0812">Transmembrane</keyword>
<organism evidence="2 3">
    <name type="scientific">Rhododendron williamsianum</name>
    <dbReference type="NCBI Taxonomy" id="262921"/>
    <lineage>
        <taxon>Eukaryota</taxon>
        <taxon>Viridiplantae</taxon>
        <taxon>Streptophyta</taxon>
        <taxon>Embryophyta</taxon>
        <taxon>Tracheophyta</taxon>
        <taxon>Spermatophyta</taxon>
        <taxon>Magnoliopsida</taxon>
        <taxon>eudicotyledons</taxon>
        <taxon>Gunneridae</taxon>
        <taxon>Pentapetalae</taxon>
        <taxon>asterids</taxon>
        <taxon>Ericales</taxon>
        <taxon>Ericaceae</taxon>
        <taxon>Ericoideae</taxon>
        <taxon>Rhodoreae</taxon>
        <taxon>Rhododendron</taxon>
    </lineage>
</organism>
<dbReference type="GO" id="GO:0009507">
    <property type="term" value="C:chloroplast"/>
    <property type="evidence" value="ECO:0007669"/>
    <property type="project" value="TreeGrafter"/>
</dbReference>
<dbReference type="OrthoDB" id="439612at2759"/>
<evidence type="ECO:0000313" key="2">
    <source>
        <dbReference type="EMBL" id="KAE9467172.1"/>
    </source>
</evidence>
<reference evidence="2 3" key="1">
    <citation type="journal article" date="2019" name="Genome Biol. Evol.">
        <title>The Rhododendron genome and chromosomal organization provide insight into shared whole-genome duplications across the heath family (Ericaceae).</title>
        <authorList>
            <person name="Soza V.L."/>
            <person name="Lindsley D."/>
            <person name="Waalkes A."/>
            <person name="Ramage E."/>
            <person name="Patwardhan R.P."/>
            <person name="Burton J.N."/>
            <person name="Adey A."/>
            <person name="Kumar A."/>
            <person name="Qiu R."/>
            <person name="Shendure J."/>
            <person name="Hall B."/>
        </authorList>
    </citation>
    <scope>NUCLEOTIDE SEQUENCE [LARGE SCALE GENOMIC DNA]</scope>
    <source>
        <strain evidence="2">RSF 1966-606</strain>
    </source>
</reference>
<dbReference type="PANTHER" id="PTHR34943">
    <property type="match status" value="1"/>
</dbReference>
<dbReference type="Pfam" id="PF11152">
    <property type="entry name" value="CCB2_CCB4"/>
    <property type="match status" value="1"/>
</dbReference>
<name>A0A6A4MDJ2_9ERIC</name>
<keyword evidence="3" id="KW-1185">Reference proteome</keyword>